<organism evidence="1 2">
    <name type="scientific">Tritrichomonas foetus</name>
    <dbReference type="NCBI Taxonomy" id="1144522"/>
    <lineage>
        <taxon>Eukaryota</taxon>
        <taxon>Metamonada</taxon>
        <taxon>Parabasalia</taxon>
        <taxon>Tritrichomonadida</taxon>
        <taxon>Tritrichomonadidae</taxon>
        <taxon>Tritrichomonas</taxon>
    </lineage>
</organism>
<dbReference type="AlphaFoldDB" id="A0A1J4JAI8"/>
<evidence type="ECO:0000313" key="1">
    <source>
        <dbReference type="EMBL" id="OHS94667.1"/>
    </source>
</evidence>
<dbReference type="PANTHER" id="PTHR10257:SF3">
    <property type="entry name" value="SERINE_THREONINE-PROTEIN PHOSPHATASE 2A 56 KDA REGULATORY SUBUNIT GAMMA ISOFORM"/>
    <property type="match status" value="1"/>
</dbReference>
<dbReference type="Pfam" id="PF01603">
    <property type="entry name" value="B56"/>
    <property type="match status" value="2"/>
</dbReference>
<dbReference type="PANTHER" id="PTHR10257">
    <property type="entry name" value="SERINE/THREONINE PROTEIN PHOSPHATASE 2A PP2A REGULATORY SUBUNIT B"/>
    <property type="match status" value="1"/>
</dbReference>
<dbReference type="InterPro" id="IPR011989">
    <property type="entry name" value="ARM-like"/>
</dbReference>
<dbReference type="VEuPathDB" id="TrichDB:TRFO_39185"/>
<dbReference type="SUPFAM" id="SSF48371">
    <property type="entry name" value="ARM repeat"/>
    <property type="match status" value="2"/>
</dbReference>
<reference evidence="1" key="1">
    <citation type="submission" date="2016-10" db="EMBL/GenBank/DDBJ databases">
        <authorList>
            <person name="Benchimol M."/>
            <person name="Almeida L.G."/>
            <person name="Vasconcelos A.T."/>
            <person name="Perreira-Neves A."/>
            <person name="Rosa I.A."/>
            <person name="Tasca T."/>
            <person name="Bogo M.R."/>
            <person name="de Souza W."/>
        </authorList>
    </citation>
    <scope>NUCLEOTIDE SEQUENCE [LARGE SCALE GENOMIC DNA]</scope>
    <source>
        <strain evidence="1">K</strain>
    </source>
</reference>
<dbReference type="GO" id="GO:0007165">
    <property type="term" value="P:signal transduction"/>
    <property type="evidence" value="ECO:0007669"/>
    <property type="project" value="InterPro"/>
</dbReference>
<proteinExistence type="predicted"/>
<dbReference type="Gene3D" id="1.25.10.10">
    <property type="entry name" value="Leucine-rich Repeat Variant"/>
    <property type="match status" value="2"/>
</dbReference>
<name>A0A1J4JAI8_9EUKA</name>
<dbReference type="OrthoDB" id="10264446at2759"/>
<dbReference type="InterPro" id="IPR002554">
    <property type="entry name" value="PP2A_B56"/>
</dbReference>
<gene>
    <name evidence="1" type="ORF">TRFO_39185</name>
</gene>
<keyword evidence="2" id="KW-1185">Reference proteome</keyword>
<sequence length="886" mass="100293">MLLRRYSRDSALQSSLSLYKSTSTTKESPIHKIYMSARVPVLEPISNNGSFQYGDSNSQNGDTNRSICSKNANANGGCAQKNNQAKNNFNFFGNGFGNLANVNNNSGYSNNYIFNNSIKNSMVKCNSSNSPQTADISHLNSPLGNEPLCDFDISLQQALFFRKNKGRRKDIELPTLEKLNYENHDFDFNSKRFKVLLQKKMDLVLTKLDFSDSEMDRPAKTIRLSTIHELSQLASNCEFLPSELILNLFNFFSKVIFRDVIKVKPSTLFSDDNVKVTEQELGQLMYAYKALKEINNFKPELFDKKFIKKLFKRFDILPDETEREVVAQIILEIVDKVSDKSEAQSELKSDNKPNDKGRNDLKGFILNSCFDEISLYLLGVRSPYVLSPSIIIFYNLIKDTEKLETSSRFDTRFESSVNLISKPDFSKLESNESLSDKKSDDINFESIDDYSLPYKQFILPLLSAKHFMMCSSHYTKLINFFINNASYEIVLETLYSILRHFPKTKTQKKIIFIGYICEALGKIKMGDFQKIMNKIIIIITDCSISPHVKLCQASLTFWESVYIEPLLVDNTKQLFPYIFFQLSEFTGTLWSSDIKVVIKSIMKEMNRIDNSLFQELCRQRSKGNQNPTKLNNVNNSLNNLNLSSSINNTLIMNNNLIMNNTLCMNNSESTNNSFNSAKTGIHTSISSNSVLISKSLNLNSNKNFNSKLNSSLSGNLNVLNSGLSASLNGINNSVNFCLNVGLNPNFNGLNNGLSSSSSGSLLSLSIEDHSLCNNYYSYYNEEQNCLKLWATIAREASKKDRDLNLATKLAEVQKVYSLALPTNISPQSSRPKGMTNSFTITKATNSLPTNRKASYKPYVPQSNSMNFSRVRQAKTARYGDDIIYYV</sequence>
<protein>
    <submittedName>
        <fullName evidence="1">Uncharacterized protein</fullName>
    </submittedName>
</protein>
<dbReference type="RefSeq" id="XP_068347804.1">
    <property type="nucleotide sequence ID" value="XM_068512495.1"/>
</dbReference>
<dbReference type="InterPro" id="IPR016024">
    <property type="entry name" value="ARM-type_fold"/>
</dbReference>
<evidence type="ECO:0000313" key="2">
    <source>
        <dbReference type="Proteomes" id="UP000179807"/>
    </source>
</evidence>
<dbReference type="GO" id="GO:0019888">
    <property type="term" value="F:protein phosphatase regulator activity"/>
    <property type="evidence" value="ECO:0007669"/>
    <property type="project" value="InterPro"/>
</dbReference>
<dbReference type="EMBL" id="MLAK01001301">
    <property type="protein sequence ID" value="OHS94667.1"/>
    <property type="molecule type" value="Genomic_DNA"/>
</dbReference>
<dbReference type="GO" id="GO:0000159">
    <property type="term" value="C:protein phosphatase type 2A complex"/>
    <property type="evidence" value="ECO:0007669"/>
    <property type="project" value="InterPro"/>
</dbReference>
<dbReference type="Proteomes" id="UP000179807">
    <property type="component" value="Unassembled WGS sequence"/>
</dbReference>
<accession>A0A1J4JAI8</accession>
<comment type="caution">
    <text evidence="1">The sequence shown here is derived from an EMBL/GenBank/DDBJ whole genome shotgun (WGS) entry which is preliminary data.</text>
</comment>
<dbReference type="GeneID" id="94847199"/>